<dbReference type="Proteomes" id="UP000051401">
    <property type="component" value="Unassembled WGS sequence"/>
</dbReference>
<evidence type="ECO:0000313" key="5">
    <source>
        <dbReference type="Proteomes" id="UP000051401"/>
    </source>
</evidence>
<dbReference type="Pfam" id="PF00582">
    <property type="entry name" value="Usp"/>
    <property type="match status" value="1"/>
</dbReference>
<sequence length="146" mass="15313">MFKTILLAYDGSDHAKNALKAAAEMKKAFGSELHLSHTPYLEVPPVVIGSFVAQLERAPTDEDYREAADRVALDAAERAAHAGVRFTEIHIGHGDAAENLLAVADAIDADLIVMGRRGVGAAQALVLGSVSQAVAHGARCACLTVI</sequence>
<dbReference type="Gene3D" id="3.40.50.620">
    <property type="entry name" value="HUPs"/>
    <property type="match status" value="1"/>
</dbReference>
<dbReference type="PRINTS" id="PR01438">
    <property type="entry name" value="UNVRSLSTRESS"/>
</dbReference>
<reference evidence="4 6" key="2">
    <citation type="submission" date="2018-08" db="EMBL/GenBank/DDBJ databases">
        <title>Genetic Globetrotter - A new plasmid hitch-hiking vast phylogenetic and geographic distances.</title>
        <authorList>
            <person name="Vollmers J."/>
            <person name="Petersen J."/>
        </authorList>
    </citation>
    <scope>NUCLEOTIDE SEQUENCE [LARGE SCALE GENOMIC DNA]</scope>
    <source>
        <strain evidence="4 6">DSM 26383</strain>
    </source>
</reference>
<dbReference type="EMBL" id="LAXI01000017">
    <property type="protein sequence ID" value="KRS15966.1"/>
    <property type="molecule type" value="Genomic_DNA"/>
</dbReference>
<accession>A0A0T5P4Z5</accession>
<feature type="domain" description="UspA" evidence="2">
    <location>
        <begin position="1"/>
        <end position="145"/>
    </location>
</feature>
<evidence type="ECO:0000313" key="6">
    <source>
        <dbReference type="Proteomes" id="UP000325785"/>
    </source>
</evidence>
<gene>
    <name evidence="4" type="ORF">RIdsm_03792</name>
    <name evidence="3" type="ORF">XM52_20605</name>
</gene>
<dbReference type="InterPro" id="IPR006016">
    <property type="entry name" value="UspA"/>
</dbReference>
<dbReference type="PANTHER" id="PTHR46268">
    <property type="entry name" value="STRESS RESPONSE PROTEIN NHAX"/>
    <property type="match status" value="1"/>
</dbReference>
<proteinExistence type="inferred from homology"/>
<reference evidence="3 5" key="1">
    <citation type="submission" date="2015-04" db="EMBL/GenBank/DDBJ databases">
        <title>The draft genome sequence of Roseovarius indicus B108T.</title>
        <authorList>
            <person name="Li G."/>
            <person name="Lai Q."/>
            <person name="Shao Z."/>
            <person name="Yan P."/>
        </authorList>
    </citation>
    <scope>NUCLEOTIDE SEQUENCE [LARGE SCALE GENOMIC DNA]</scope>
    <source>
        <strain evidence="3 5">B108</strain>
    </source>
</reference>
<name>A0A0T5P4Z5_9RHOB</name>
<dbReference type="OrthoDB" id="5564966at2"/>
<dbReference type="InterPro" id="IPR006015">
    <property type="entry name" value="Universal_stress_UspA"/>
</dbReference>
<dbReference type="PATRIC" id="fig|540747.5.peg.1883"/>
<dbReference type="CDD" id="cd00293">
    <property type="entry name" value="USP-like"/>
    <property type="match status" value="1"/>
</dbReference>
<evidence type="ECO:0000259" key="2">
    <source>
        <dbReference type="Pfam" id="PF00582"/>
    </source>
</evidence>
<dbReference type="KEGG" id="rid:RIdsm_03792"/>
<protein>
    <submittedName>
        <fullName evidence="4">Universal stress protein</fullName>
    </submittedName>
</protein>
<dbReference type="InterPro" id="IPR014729">
    <property type="entry name" value="Rossmann-like_a/b/a_fold"/>
</dbReference>
<dbReference type="PANTHER" id="PTHR46268:SF6">
    <property type="entry name" value="UNIVERSAL STRESS PROTEIN UP12"/>
    <property type="match status" value="1"/>
</dbReference>
<dbReference type="STRING" id="540747.SAMN04488031_11341"/>
<dbReference type="SUPFAM" id="SSF52402">
    <property type="entry name" value="Adenine nucleotide alpha hydrolases-like"/>
    <property type="match status" value="1"/>
</dbReference>
<evidence type="ECO:0000256" key="1">
    <source>
        <dbReference type="ARBA" id="ARBA00008791"/>
    </source>
</evidence>
<dbReference type="Proteomes" id="UP000325785">
    <property type="component" value="Chromosome"/>
</dbReference>
<evidence type="ECO:0000313" key="3">
    <source>
        <dbReference type="EMBL" id="KRS15966.1"/>
    </source>
</evidence>
<keyword evidence="5" id="KW-1185">Reference proteome</keyword>
<dbReference type="AlphaFoldDB" id="A0A0T5P4Z5"/>
<dbReference type="RefSeq" id="WP_057819080.1">
    <property type="nucleotide sequence ID" value="NZ_CP031598.1"/>
</dbReference>
<evidence type="ECO:0000313" key="4">
    <source>
        <dbReference type="EMBL" id="QEW27967.1"/>
    </source>
</evidence>
<dbReference type="EMBL" id="CP031598">
    <property type="protein sequence ID" value="QEW27967.1"/>
    <property type="molecule type" value="Genomic_DNA"/>
</dbReference>
<organism evidence="3 5">
    <name type="scientific">Roseovarius indicus</name>
    <dbReference type="NCBI Taxonomy" id="540747"/>
    <lineage>
        <taxon>Bacteria</taxon>
        <taxon>Pseudomonadati</taxon>
        <taxon>Pseudomonadota</taxon>
        <taxon>Alphaproteobacteria</taxon>
        <taxon>Rhodobacterales</taxon>
        <taxon>Roseobacteraceae</taxon>
        <taxon>Roseovarius</taxon>
    </lineage>
</organism>
<comment type="similarity">
    <text evidence="1">Belongs to the universal stress protein A family.</text>
</comment>